<reference evidence="3 4" key="1">
    <citation type="submission" date="2023-08" db="EMBL/GenBank/DDBJ databases">
        <title>Achromobacter seleniivolatilans sp. nov., isolated from seleniferous soil.</title>
        <authorList>
            <person name="Zhang S."/>
            <person name="Li K."/>
            <person name="Peng J."/>
            <person name="Zhao Q."/>
            <person name="Wang H."/>
            <person name="Guo Y."/>
        </authorList>
    </citation>
    <scope>NUCLEOTIDE SEQUENCE [LARGE SCALE GENOMIC DNA]</scope>
    <source>
        <strain evidence="3 4">R39</strain>
    </source>
</reference>
<dbReference type="RefSeq" id="WP_306945239.1">
    <property type="nucleotide sequence ID" value="NZ_CP132976.1"/>
</dbReference>
<dbReference type="Proteomes" id="UP001234798">
    <property type="component" value="Chromosome"/>
</dbReference>
<dbReference type="Pfam" id="PF08028">
    <property type="entry name" value="Acyl-CoA_dh_2"/>
    <property type="match status" value="1"/>
</dbReference>
<dbReference type="SUPFAM" id="SSF56645">
    <property type="entry name" value="Acyl-CoA dehydrogenase NM domain-like"/>
    <property type="match status" value="1"/>
</dbReference>
<keyword evidence="4" id="KW-1185">Reference proteome</keyword>
<dbReference type="InterPro" id="IPR046373">
    <property type="entry name" value="Acyl-CoA_Oxase/DH_mid-dom_sf"/>
</dbReference>
<keyword evidence="1" id="KW-0560">Oxidoreductase</keyword>
<evidence type="ECO:0000259" key="2">
    <source>
        <dbReference type="Pfam" id="PF08028"/>
    </source>
</evidence>
<gene>
    <name evidence="3" type="ORF">RAS12_03700</name>
</gene>
<dbReference type="InterPro" id="IPR009100">
    <property type="entry name" value="AcylCoA_DH/oxidase_NM_dom_sf"/>
</dbReference>
<name>A0ABY9M399_9BURK</name>
<evidence type="ECO:0000313" key="4">
    <source>
        <dbReference type="Proteomes" id="UP001234798"/>
    </source>
</evidence>
<dbReference type="PANTHER" id="PTHR43884">
    <property type="entry name" value="ACYL-COA DEHYDROGENASE"/>
    <property type="match status" value="1"/>
</dbReference>
<dbReference type="Gene3D" id="1.10.540.10">
    <property type="entry name" value="Acyl-CoA dehydrogenase/oxidase, N-terminal domain"/>
    <property type="match status" value="1"/>
</dbReference>
<evidence type="ECO:0000313" key="3">
    <source>
        <dbReference type="EMBL" id="WMD21486.1"/>
    </source>
</evidence>
<dbReference type="SUPFAM" id="SSF47203">
    <property type="entry name" value="Acyl-CoA dehydrogenase C-terminal domain-like"/>
    <property type="match status" value="1"/>
</dbReference>
<accession>A0ABY9M399</accession>
<dbReference type="Gene3D" id="2.40.110.10">
    <property type="entry name" value="Butyryl-CoA Dehydrogenase, subunit A, domain 2"/>
    <property type="match status" value="1"/>
</dbReference>
<dbReference type="InterPro" id="IPR013107">
    <property type="entry name" value="Acyl-CoA_DH_C"/>
</dbReference>
<proteinExistence type="predicted"/>
<evidence type="ECO:0000256" key="1">
    <source>
        <dbReference type="ARBA" id="ARBA00023002"/>
    </source>
</evidence>
<organism evidence="3 4">
    <name type="scientific">Achromobacter seleniivolatilans</name>
    <dbReference type="NCBI Taxonomy" id="3047478"/>
    <lineage>
        <taxon>Bacteria</taxon>
        <taxon>Pseudomonadati</taxon>
        <taxon>Pseudomonadota</taxon>
        <taxon>Betaproteobacteria</taxon>
        <taxon>Burkholderiales</taxon>
        <taxon>Alcaligenaceae</taxon>
        <taxon>Achromobacter</taxon>
    </lineage>
</organism>
<dbReference type="InterPro" id="IPR037069">
    <property type="entry name" value="AcylCoA_DH/ox_N_sf"/>
</dbReference>
<sequence length="407" mass="44776">MTAPYVPVSERNLFGYDFGPRQQAVDALAATLAATAIARDKQGGTALAERQAIRDSGLLTLRVPGPDGRPAESLPAVLRIVRHLASADSSLAHLFAFQHLQVETLTLFGTPAQQRRFHEHTAAGWFWGNATNDRDTRLRLLYENGRYFLDGERMFCSGSADSDGLIINVAHPAQAEGRIFLAVPTKRHGIEVLHDWDAIGQRQTDSGTVRFDRVKVENDELLGWEPGQPAAARLPRHTLRACLAQLILAEIYLGNTEGALAQGLDYIGQRRRPWPSLGEKAVLEDSLLQLRFGEYWTRYRGARALTQDAALALQAAWDRGDALTADERGQLALEIAQARLSAADAGLHIASNIFDQAGASATLSSTGLDRYWRNIRVHSLHDPLDHKRVALGNWLLNGQFPVPSGYS</sequence>
<dbReference type="InterPro" id="IPR036250">
    <property type="entry name" value="AcylCo_DH-like_C"/>
</dbReference>
<feature type="domain" description="Acyl-CoA dehydrogenase C-terminal" evidence="2">
    <location>
        <begin position="247"/>
        <end position="382"/>
    </location>
</feature>
<dbReference type="Gene3D" id="1.20.140.10">
    <property type="entry name" value="Butyryl-CoA Dehydrogenase, subunit A, domain 3"/>
    <property type="match status" value="1"/>
</dbReference>
<dbReference type="PIRSF" id="PIRSF016578">
    <property type="entry name" value="HsaA"/>
    <property type="match status" value="1"/>
</dbReference>
<protein>
    <submittedName>
        <fullName evidence="3">Acyl-CoA dehydrogenase family protein</fullName>
    </submittedName>
</protein>
<dbReference type="PANTHER" id="PTHR43884:SF12">
    <property type="entry name" value="ISOVALERYL-COA DEHYDROGENASE, MITOCHONDRIAL-RELATED"/>
    <property type="match status" value="1"/>
</dbReference>
<dbReference type="EMBL" id="CP132976">
    <property type="protein sequence ID" value="WMD21486.1"/>
    <property type="molecule type" value="Genomic_DNA"/>
</dbReference>